<name>A6G2N0_9BACT</name>
<dbReference type="AlphaFoldDB" id="A6G2N0"/>
<protein>
    <submittedName>
        <fullName evidence="1">Uncharacterized protein</fullName>
    </submittedName>
</protein>
<reference evidence="1 2" key="1">
    <citation type="submission" date="2007-06" db="EMBL/GenBank/DDBJ databases">
        <authorList>
            <person name="Shimkets L."/>
            <person name="Ferriera S."/>
            <person name="Johnson J."/>
            <person name="Kravitz S."/>
            <person name="Beeson K."/>
            <person name="Sutton G."/>
            <person name="Rogers Y.-H."/>
            <person name="Friedman R."/>
            <person name="Frazier M."/>
            <person name="Venter J.C."/>
        </authorList>
    </citation>
    <scope>NUCLEOTIDE SEQUENCE [LARGE SCALE GENOMIC DNA]</scope>
    <source>
        <strain evidence="1 2">SIR-1</strain>
    </source>
</reference>
<dbReference type="Proteomes" id="UP000005801">
    <property type="component" value="Unassembled WGS sequence"/>
</dbReference>
<evidence type="ECO:0000313" key="2">
    <source>
        <dbReference type="Proteomes" id="UP000005801"/>
    </source>
</evidence>
<dbReference type="RefSeq" id="WP_006970979.1">
    <property type="nucleotide sequence ID" value="NZ_ABCS01000015.1"/>
</dbReference>
<accession>A6G2N0</accession>
<evidence type="ECO:0000313" key="1">
    <source>
        <dbReference type="EMBL" id="EDM79967.1"/>
    </source>
</evidence>
<keyword evidence="2" id="KW-1185">Reference proteome</keyword>
<gene>
    <name evidence="1" type="ORF">PPSIR1_23036</name>
</gene>
<comment type="caution">
    <text evidence="1">The sequence shown here is derived from an EMBL/GenBank/DDBJ whole genome shotgun (WGS) entry which is preliminary data.</text>
</comment>
<dbReference type="eggNOG" id="COG2430">
    <property type="taxonomic scope" value="Bacteria"/>
</dbReference>
<proteinExistence type="predicted"/>
<sequence length="169" mass="18616">MIRPEQPFALFAGDEAVFYFGSPLWLELTAGDPPRPLLELPCVRPSDTWFGPSTREGELCYAAQTRARMDLEAIDWGPARALTRVRLINSSAQTLHFTRLLVPIGRLGLFLAADGRHWTEGLRANVGTEVVDCEVETAPPEEAGSVERVREARRGSSGVFRRALVALVG</sequence>
<dbReference type="EMBL" id="ABCS01000015">
    <property type="protein sequence ID" value="EDM79967.1"/>
    <property type="molecule type" value="Genomic_DNA"/>
</dbReference>
<organism evidence="1 2">
    <name type="scientific">Plesiocystis pacifica SIR-1</name>
    <dbReference type="NCBI Taxonomy" id="391625"/>
    <lineage>
        <taxon>Bacteria</taxon>
        <taxon>Pseudomonadati</taxon>
        <taxon>Myxococcota</taxon>
        <taxon>Polyangia</taxon>
        <taxon>Nannocystales</taxon>
        <taxon>Nannocystaceae</taxon>
        <taxon>Plesiocystis</taxon>
    </lineage>
</organism>
<dbReference type="OrthoDB" id="5408470at2"/>